<dbReference type="Gene3D" id="3.40.50.880">
    <property type="match status" value="1"/>
</dbReference>
<keyword evidence="13" id="KW-1185">Reference proteome</keyword>
<dbReference type="InterPro" id="IPR005801">
    <property type="entry name" value="ADC_synthase"/>
</dbReference>
<dbReference type="AlphaFoldDB" id="A0A9P1M925"/>
<evidence type="ECO:0000256" key="1">
    <source>
        <dbReference type="ARBA" id="ARBA00001000"/>
    </source>
</evidence>
<dbReference type="PRINTS" id="PR00097">
    <property type="entry name" value="ANTSNTHASEII"/>
</dbReference>
<evidence type="ECO:0000259" key="10">
    <source>
        <dbReference type="Pfam" id="PF00117"/>
    </source>
</evidence>
<dbReference type="InterPro" id="IPR029062">
    <property type="entry name" value="Class_I_gatase-like"/>
</dbReference>
<dbReference type="Pfam" id="PF00117">
    <property type="entry name" value="GATase"/>
    <property type="match status" value="2"/>
</dbReference>
<proteinExistence type="inferred from homology"/>
<dbReference type="InterPro" id="IPR015890">
    <property type="entry name" value="Chorismate_C"/>
</dbReference>
<evidence type="ECO:0000256" key="3">
    <source>
        <dbReference type="ARBA" id="ARBA00005970"/>
    </source>
</evidence>
<feature type="domain" description="Chorismate-utilising enzyme C-terminal" evidence="11">
    <location>
        <begin position="167"/>
        <end position="341"/>
    </location>
</feature>
<dbReference type="GO" id="GO:0008153">
    <property type="term" value="P:4-aminobenzoate biosynthetic process"/>
    <property type="evidence" value="ECO:0007669"/>
    <property type="project" value="TreeGrafter"/>
</dbReference>
<sequence length="342" mass="37312">MRVPRQILFIDAYDSFTNNVVGLLEKTLRIQVTVIRNDSASAASQNLKALLQHFDAVVIGPGPGHPANPHDIGLISQLWELDDVDLLPILGVYQTLLPLAWDYGDDANGPVLLAVRHATKPFWGVQFHPESECTTAAAAQTMISNCNDAELEAHLGASTIEKPEELEYCAKVASCQETLAAGDSYELCLTDESKLLGPEALDPWKLYKKLRHRNAAPFGAYLELGGATVVGSSPEQFLKWDRQGRLEFRPIKGTVKKGPDVTWESAAAILNSSKERAENLMIVDLIRHDLSGVVGAANCKVSQLMVIEEYETVYQLVSAIEGQLPEGKCGMDVLRVSLPPGP</sequence>
<dbReference type="Gene3D" id="3.60.120.10">
    <property type="entry name" value="Anthranilate synthase"/>
    <property type="match status" value="1"/>
</dbReference>
<comment type="caution">
    <text evidence="12">The sequence shown here is derived from an EMBL/GenBank/DDBJ whole genome shotgun (WGS) entry which is preliminary data.</text>
</comment>
<dbReference type="GO" id="GO:0005737">
    <property type="term" value="C:cytoplasm"/>
    <property type="evidence" value="ECO:0007669"/>
    <property type="project" value="TreeGrafter"/>
</dbReference>
<dbReference type="SUPFAM" id="SSF56322">
    <property type="entry name" value="ADC synthase"/>
    <property type="match status" value="1"/>
</dbReference>
<dbReference type="InterPro" id="IPR006221">
    <property type="entry name" value="TrpG/PapA_dom"/>
</dbReference>
<evidence type="ECO:0000256" key="6">
    <source>
        <dbReference type="ARBA" id="ARBA00022909"/>
    </source>
</evidence>
<dbReference type="EMBL" id="CALLCH030000011">
    <property type="protein sequence ID" value="CAI4214277.1"/>
    <property type="molecule type" value="Genomic_DNA"/>
</dbReference>
<keyword evidence="6" id="KW-0289">Folate biosynthesis</keyword>
<dbReference type="SUPFAM" id="SSF52317">
    <property type="entry name" value="Class I glutamine amidotransferase-like"/>
    <property type="match status" value="1"/>
</dbReference>
<evidence type="ECO:0000256" key="2">
    <source>
        <dbReference type="ARBA" id="ARBA00005009"/>
    </source>
</evidence>
<dbReference type="InterPro" id="IPR017926">
    <property type="entry name" value="GATASE"/>
</dbReference>
<dbReference type="PANTHER" id="PTHR11236">
    <property type="entry name" value="AMINOBENZOATE/ANTHRANILATE SYNTHASE"/>
    <property type="match status" value="1"/>
</dbReference>
<organism evidence="12 13">
    <name type="scientific">Parascedosporium putredinis</name>
    <dbReference type="NCBI Taxonomy" id="1442378"/>
    <lineage>
        <taxon>Eukaryota</taxon>
        <taxon>Fungi</taxon>
        <taxon>Dikarya</taxon>
        <taxon>Ascomycota</taxon>
        <taxon>Pezizomycotina</taxon>
        <taxon>Sordariomycetes</taxon>
        <taxon>Hypocreomycetidae</taxon>
        <taxon>Microascales</taxon>
        <taxon>Microascaceae</taxon>
        <taxon>Parascedosporium</taxon>
    </lineage>
</organism>
<dbReference type="GO" id="GO:0046820">
    <property type="term" value="F:4-amino-4-deoxychorismate synthase activity"/>
    <property type="evidence" value="ECO:0007669"/>
    <property type="project" value="UniProtKB-EC"/>
</dbReference>
<evidence type="ECO:0000256" key="4">
    <source>
        <dbReference type="ARBA" id="ARBA00013139"/>
    </source>
</evidence>
<evidence type="ECO:0000259" key="11">
    <source>
        <dbReference type="Pfam" id="PF00425"/>
    </source>
</evidence>
<gene>
    <name evidence="12" type="ORF">PPNO1_LOCUS4008</name>
</gene>
<keyword evidence="5" id="KW-0808">Transferase</keyword>
<evidence type="ECO:0000256" key="7">
    <source>
        <dbReference type="ARBA" id="ARBA00022962"/>
    </source>
</evidence>
<evidence type="ECO:0000313" key="12">
    <source>
        <dbReference type="EMBL" id="CAI4214277.1"/>
    </source>
</evidence>
<evidence type="ECO:0000256" key="5">
    <source>
        <dbReference type="ARBA" id="ARBA00022679"/>
    </source>
</evidence>
<dbReference type="Proteomes" id="UP000838763">
    <property type="component" value="Unassembled WGS sequence"/>
</dbReference>
<evidence type="ECO:0000256" key="8">
    <source>
        <dbReference type="ARBA" id="ARBA00031329"/>
    </source>
</evidence>
<dbReference type="OrthoDB" id="64220at2759"/>
<comment type="catalytic activity">
    <reaction evidence="1">
        <text>chorismate + L-glutamine = 4-amino-4-deoxychorismate + L-glutamate</text>
        <dbReference type="Rhea" id="RHEA:11672"/>
        <dbReference type="ChEBI" id="CHEBI:29748"/>
        <dbReference type="ChEBI" id="CHEBI:29985"/>
        <dbReference type="ChEBI" id="CHEBI:58359"/>
        <dbReference type="ChEBI" id="CHEBI:58406"/>
        <dbReference type="EC" id="2.6.1.85"/>
    </reaction>
</comment>
<evidence type="ECO:0000256" key="9">
    <source>
        <dbReference type="ARBA" id="ARBA00031904"/>
    </source>
</evidence>
<keyword evidence="7" id="KW-0315">Glutamine amidotransferase</keyword>
<name>A0A9P1M925_9PEZI</name>
<reference evidence="12" key="1">
    <citation type="submission" date="2022-11" db="EMBL/GenBank/DDBJ databases">
        <authorList>
            <person name="Scott C."/>
            <person name="Bruce N."/>
        </authorList>
    </citation>
    <scope>NUCLEOTIDE SEQUENCE</scope>
</reference>
<dbReference type="CDD" id="cd01743">
    <property type="entry name" value="GATase1_Anthranilate_Synthase"/>
    <property type="match status" value="1"/>
</dbReference>
<dbReference type="EC" id="2.6.1.85" evidence="4"/>
<dbReference type="Pfam" id="PF00425">
    <property type="entry name" value="Chorismate_bind"/>
    <property type="match status" value="1"/>
</dbReference>
<comment type="pathway">
    <text evidence="2">Cofactor biosynthesis; tetrahydrofolate biosynthesis; 4-aminobenzoate from chorismate: step 1/2.</text>
</comment>
<dbReference type="PANTHER" id="PTHR11236:SF18">
    <property type="entry name" value="AMINODEOXYCHORISMATE SYNTHASE"/>
    <property type="match status" value="1"/>
</dbReference>
<dbReference type="InterPro" id="IPR019999">
    <property type="entry name" value="Anth_synth_I-like"/>
</dbReference>
<comment type="similarity">
    <text evidence="3">In the C-terminal section; belongs to the anthranilate synthase component I family.</text>
</comment>
<evidence type="ECO:0000313" key="13">
    <source>
        <dbReference type="Proteomes" id="UP000838763"/>
    </source>
</evidence>
<feature type="domain" description="Glutamine amidotransferase" evidence="10">
    <location>
        <begin position="9"/>
        <end position="92"/>
    </location>
</feature>
<dbReference type="GO" id="GO:0046656">
    <property type="term" value="P:folic acid biosynthetic process"/>
    <property type="evidence" value="ECO:0007669"/>
    <property type="project" value="UniProtKB-KW"/>
</dbReference>
<dbReference type="GO" id="GO:0000162">
    <property type="term" value="P:L-tryptophan biosynthetic process"/>
    <property type="evidence" value="ECO:0007669"/>
    <property type="project" value="TreeGrafter"/>
</dbReference>
<protein>
    <recommendedName>
        <fullName evidence="4">aminodeoxychorismate synthase</fullName>
        <ecNumber evidence="4">2.6.1.85</ecNumber>
    </recommendedName>
    <alternativeName>
        <fullName evidence="8">Para-aminobenzoate synthase</fullName>
    </alternativeName>
    <alternativeName>
        <fullName evidence="9">p-aminobenzoic acid synthase</fullName>
    </alternativeName>
</protein>
<feature type="domain" description="Glutamine amidotransferase" evidence="10">
    <location>
        <begin position="105"/>
        <end position="136"/>
    </location>
</feature>
<accession>A0A9P1M925</accession>